<sequence length="72" mass="7659">MAFTVVTACFDEGFDAVLASGARLVINSDGLIFQLGPEDGTAVTAHEVEAARSLAKAARGLAREMERLHRAR</sequence>
<evidence type="ECO:0008006" key="3">
    <source>
        <dbReference type="Google" id="ProtNLM"/>
    </source>
</evidence>
<evidence type="ECO:0000313" key="2">
    <source>
        <dbReference type="Proteomes" id="UP001527866"/>
    </source>
</evidence>
<dbReference type="Proteomes" id="UP001527866">
    <property type="component" value="Unassembled WGS sequence"/>
</dbReference>
<gene>
    <name evidence="1" type="ORF">O4J56_00210</name>
</gene>
<protein>
    <recommendedName>
        <fullName evidence="3">Roadblock/LC7 domain-containing protein</fullName>
    </recommendedName>
</protein>
<keyword evidence="2" id="KW-1185">Reference proteome</keyword>
<proteinExistence type="predicted"/>
<name>A0ABT4TY32_9ACTN</name>
<dbReference type="RefSeq" id="WP_270682960.1">
    <property type="nucleotide sequence ID" value="NZ_JAQFWQ010000001.1"/>
</dbReference>
<evidence type="ECO:0000313" key="1">
    <source>
        <dbReference type="EMBL" id="MDA2809052.1"/>
    </source>
</evidence>
<organism evidence="1 2">
    <name type="scientific">Nocardiopsis endophytica</name>
    <dbReference type="NCBI Taxonomy" id="3018445"/>
    <lineage>
        <taxon>Bacteria</taxon>
        <taxon>Bacillati</taxon>
        <taxon>Actinomycetota</taxon>
        <taxon>Actinomycetes</taxon>
        <taxon>Streptosporangiales</taxon>
        <taxon>Nocardiopsidaceae</taxon>
        <taxon>Nocardiopsis</taxon>
    </lineage>
</organism>
<reference evidence="1 2" key="1">
    <citation type="submission" date="2023-01" db="EMBL/GenBank/DDBJ databases">
        <title>Draft genome sequence of Nocardiopsis sp. RSe5-2 isolated from halophytes.</title>
        <authorList>
            <person name="Duangmal K."/>
            <person name="Chantavorakit T."/>
        </authorList>
    </citation>
    <scope>NUCLEOTIDE SEQUENCE [LARGE SCALE GENOMIC DNA]</scope>
    <source>
        <strain evidence="1 2">RSe5-2</strain>
    </source>
</reference>
<dbReference type="EMBL" id="JAQFWQ010000001">
    <property type="protein sequence ID" value="MDA2809052.1"/>
    <property type="molecule type" value="Genomic_DNA"/>
</dbReference>
<accession>A0ABT4TY32</accession>
<comment type="caution">
    <text evidence="1">The sequence shown here is derived from an EMBL/GenBank/DDBJ whole genome shotgun (WGS) entry which is preliminary data.</text>
</comment>